<evidence type="ECO:0000313" key="2">
    <source>
        <dbReference type="EMBL" id="KAK9906059.1"/>
    </source>
</evidence>
<sequence length="250" mass="28324">MSEIPENSKEENLNKLILLLIVSQISDFEGIDGGLKSEATNGEKDVVRIDVVGGFALQKVTEDRSYFRTISNMDIKMDFMPPSLINFVSRQLIGNGFRLYQKLSDDEDYSKALRGPLYSRIREAFSSLEESRSLEEKKLNGDASNLSEEHLTKNKMNDLKLVDMNQKVDNDHLASEVAPDDAHVTGGNTFGEIEEIQSEKNKIEEEVTEESKIEETNDTHESSSSTRRKSMRQRRRGFCCFSISPTQIDS</sequence>
<name>A0AAW1VLV5_RUBAR</name>
<dbReference type="PANTHER" id="PTHR34560">
    <property type="entry name" value="POLYKETIDE CYCLASE/DEHYDRASE/LIPID TRANSPORT SUPERFAMILY PROTEIN"/>
    <property type="match status" value="1"/>
</dbReference>
<reference evidence="2 3" key="1">
    <citation type="journal article" date="2023" name="G3 (Bethesda)">
        <title>A chromosome-length genome assembly and annotation of blackberry (Rubus argutus, cv. 'Hillquist').</title>
        <authorList>
            <person name="Bruna T."/>
            <person name="Aryal R."/>
            <person name="Dudchenko O."/>
            <person name="Sargent D.J."/>
            <person name="Mead D."/>
            <person name="Buti M."/>
            <person name="Cavallini A."/>
            <person name="Hytonen T."/>
            <person name="Andres J."/>
            <person name="Pham M."/>
            <person name="Weisz D."/>
            <person name="Mascagni F."/>
            <person name="Usai G."/>
            <person name="Natali L."/>
            <person name="Bassil N."/>
            <person name="Fernandez G.E."/>
            <person name="Lomsadze A."/>
            <person name="Armour M."/>
            <person name="Olukolu B."/>
            <person name="Poorten T."/>
            <person name="Britton C."/>
            <person name="Davik J."/>
            <person name="Ashrafi H."/>
            <person name="Aiden E.L."/>
            <person name="Borodovsky M."/>
            <person name="Worthington M."/>
        </authorList>
    </citation>
    <scope>NUCLEOTIDE SEQUENCE [LARGE SCALE GENOMIC DNA]</scope>
    <source>
        <strain evidence="2">PI 553951</strain>
    </source>
</reference>
<comment type="caution">
    <text evidence="2">The sequence shown here is derived from an EMBL/GenBank/DDBJ whole genome shotgun (WGS) entry which is preliminary data.</text>
</comment>
<evidence type="ECO:0000313" key="3">
    <source>
        <dbReference type="Proteomes" id="UP001457282"/>
    </source>
</evidence>
<feature type="compositionally biased region" description="Basic and acidic residues" evidence="1">
    <location>
        <begin position="197"/>
        <end position="221"/>
    </location>
</feature>
<dbReference type="EMBL" id="JBEDUW010000116">
    <property type="protein sequence ID" value="KAK9906059.1"/>
    <property type="molecule type" value="Genomic_DNA"/>
</dbReference>
<protein>
    <submittedName>
        <fullName evidence="2">Uncharacterized protein</fullName>
    </submittedName>
</protein>
<feature type="compositionally biased region" description="Basic residues" evidence="1">
    <location>
        <begin position="226"/>
        <end position="237"/>
    </location>
</feature>
<proteinExistence type="predicted"/>
<gene>
    <name evidence="2" type="ORF">M0R45_000069</name>
</gene>
<keyword evidence="3" id="KW-1185">Reference proteome</keyword>
<dbReference type="AlphaFoldDB" id="A0AAW1VLV5"/>
<dbReference type="PANTHER" id="PTHR34560:SF1">
    <property type="entry name" value="START DOMAIN-CONTAINING PROTEIN"/>
    <property type="match status" value="1"/>
</dbReference>
<accession>A0AAW1VLV5</accession>
<organism evidence="2 3">
    <name type="scientific">Rubus argutus</name>
    <name type="common">Southern blackberry</name>
    <dbReference type="NCBI Taxonomy" id="59490"/>
    <lineage>
        <taxon>Eukaryota</taxon>
        <taxon>Viridiplantae</taxon>
        <taxon>Streptophyta</taxon>
        <taxon>Embryophyta</taxon>
        <taxon>Tracheophyta</taxon>
        <taxon>Spermatophyta</taxon>
        <taxon>Magnoliopsida</taxon>
        <taxon>eudicotyledons</taxon>
        <taxon>Gunneridae</taxon>
        <taxon>Pentapetalae</taxon>
        <taxon>rosids</taxon>
        <taxon>fabids</taxon>
        <taxon>Rosales</taxon>
        <taxon>Rosaceae</taxon>
        <taxon>Rosoideae</taxon>
        <taxon>Rosoideae incertae sedis</taxon>
        <taxon>Rubus</taxon>
    </lineage>
</organism>
<dbReference type="Proteomes" id="UP001457282">
    <property type="component" value="Unassembled WGS sequence"/>
</dbReference>
<evidence type="ECO:0000256" key="1">
    <source>
        <dbReference type="SAM" id="MobiDB-lite"/>
    </source>
</evidence>
<feature type="region of interest" description="Disordered" evidence="1">
    <location>
        <begin position="197"/>
        <end position="250"/>
    </location>
</feature>